<accession>A0A7W3INX4</accession>
<gene>
    <name evidence="2" type="ORF">FHX74_000143</name>
</gene>
<keyword evidence="3" id="KW-1185">Reference proteome</keyword>
<evidence type="ECO:0000313" key="3">
    <source>
        <dbReference type="Proteomes" id="UP000523079"/>
    </source>
</evidence>
<protein>
    <submittedName>
        <fullName evidence="2">Uncharacterized protein</fullName>
    </submittedName>
</protein>
<evidence type="ECO:0000256" key="1">
    <source>
        <dbReference type="SAM" id="MobiDB-lite"/>
    </source>
</evidence>
<proteinExistence type="predicted"/>
<dbReference type="EMBL" id="JACGWT010000001">
    <property type="protein sequence ID" value="MBA8792549.1"/>
    <property type="molecule type" value="Genomic_DNA"/>
</dbReference>
<comment type="caution">
    <text evidence="2">The sequence shown here is derived from an EMBL/GenBank/DDBJ whole genome shotgun (WGS) entry which is preliminary data.</text>
</comment>
<name>A0A7W3INX4_9ACTN</name>
<evidence type="ECO:0000313" key="2">
    <source>
        <dbReference type="EMBL" id="MBA8792549.1"/>
    </source>
</evidence>
<dbReference type="Proteomes" id="UP000523079">
    <property type="component" value="Unassembled WGS sequence"/>
</dbReference>
<dbReference type="RefSeq" id="WP_182558186.1">
    <property type="nucleotide sequence ID" value="NZ_JACGWT010000001.1"/>
</dbReference>
<feature type="region of interest" description="Disordered" evidence="1">
    <location>
        <begin position="1"/>
        <end position="22"/>
    </location>
</feature>
<organism evidence="2 3">
    <name type="scientific">Microlunatus kandeliicorticis</name>
    <dbReference type="NCBI Taxonomy" id="1759536"/>
    <lineage>
        <taxon>Bacteria</taxon>
        <taxon>Bacillati</taxon>
        <taxon>Actinomycetota</taxon>
        <taxon>Actinomycetes</taxon>
        <taxon>Propionibacteriales</taxon>
        <taxon>Propionibacteriaceae</taxon>
        <taxon>Microlunatus</taxon>
    </lineage>
</organism>
<reference evidence="2 3" key="1">
    <citation type="submission" date="2020-07" db="EMBL/GenBank/DDBJ databases">
        <title>Sequencing the genomes of 1000 actinobacteria strains.</title>
        <authorList>
            <person name="Klenk H.-P."/>
        </authorList>
    </citation>
    <scope>NUCLEOTIDE SEQUENCE [LARGE SCALE GENOMIC DNA]</scope>
    <source>
        <strain evidence="2 3">DSM 100723</strain>
    </source>
</reference>
<sequence length="91" mass="10131">MSQSISEGVPPTPKGLRRDPRELVADRARQRLERQVDVWLAEEAGGLTAAEFVAVVTSVFADTLSSWARHEIRSERDVEDDRQGRGSRGGR</sequence>
<dbReference type="AlphaFoldDB" id="A0A7W3INX4"/>